<dbReference type="Pfam" id="PF04576">
    <property type="entry name" value="Zein-binding"/>
    <property type="match status" value="1"/>
</dbReference>
<feature type="compositionally biased region" description="Basic and acidic residues" evidence="6">
    <location>
        <begin position="474"/>
        <end position="490"/>
    </location>
</feature>
<dbReference type="AlphaFoldDB" id="A0A1D1Y6L2"/>
<dbReference type="EMBL" id="GDJX01016496">
    <property type="protein sequence ID" value="JAT51440.1"/>
    <property type="molecule type" value="Transcribed_RNA"/>
</dbReference>
<dbReference type="GO" id="GO:0080115">
    <property type="term" value="F:myosin XI tail binding"/>
    <property type="evidence" value="ECO:0007669"/>
    <property type="project" value="UniProtKB-ARBA"/>
</dbReference>
<evidence type="ECO:0000256" key="7">
    <source>
        <dbReference type="SAM" id="Phobius"/>
    </source>
</evidence>
<keyword evidence="4 7" id="KW-0472">Membrane</keyword>
<keyword evidence="5" id="KW-0175">Coiled coil</keyword>
<feature type="compositionally biased region" description="Polar residues" evidence="6">
    <location>
        <begin position="140"/>
        <end position="152"/>
    </location>
</feature>
<evidence type="ECO:0000256" key="3">
    <source>
        <dbReference type="ARBA" id="ARBA00022989"/>
    </source>
</evidence>
<name>A0A1D1Y6L2_9ARAE</name>
<feature type="transmembrane region" description="Helical" evidence="7">
    <location>
        <begin position="21"/>
        <end position="46"/>
    </location>
</feature>
<evidence type="ECO:0000256" key="2">
    <source>
        <dbReference type="ARBA" id="ARBA00022692"/>
    </source>
</evidence>
<feature type="region of interest" description="Disordered" evidence="6">
    <location>
        <begin position="794"/>
        <end position="821"/>
    </location>
</feature>
<dbReference type="GO" id="GO:0016020">
    <property type="term" value="C:membrane"/>
    <property type="evidence" value="ECO:0007669"/>
    <property type="project" value="UniProtKB-SubCell"/>
</dbReference>
<dbReference type="PANTHER" id="PTHR31422">
    <property type="entry name" value="BNAANNG28530D PROTEIN"/>
    <property type="match status" value="1"/>
</dbReference>
<dbReference type="PROSITE" id="PS51775">
    <property type="entry name" value="GTD_BINDING"/>
    <property type="match status" value="1"/>
</dbReference>
<sequence>MACRAIHSWTLCGLTGAFLDLVLAYFMLCGAVFAFLAAKFLGVFGLHLPCPCGGLFGHPRGPCLHRILVDYPPRIVSSIQMSVRSRFPFDSVWTEEEGSPSHFDVKFVRDGAQSNRLLEMAREEAESCWSVSNLSVVRSQNLSSGDPSSMNKGDQPETICSPWRPRGGSDVKGKGVLSSLKPRPGLRRRRRASVEQRKSSSILPSGLQMVWQGAQHSYHSTSEQMQEISVNNLRTLNSGDHLSLSDNWTPSDNIGIVGGDVPSIGSTQQLTMCKVAENDLVTCAPEKYAFERNEDNAIGILEQALKEEQPARSALYLELEKERSAAATAADEAMAMILRLQKEKASVEMEARQYQRMVEEKSAYDEEEMNILKEIIVRREREKHFLEKEVEMYRQMILSGEGTIEQPSHNMIDTIGQTPNCSFEFADGPEVMLQQFSEPIIEKETSKRDNVHIDDGPATVVATMDDIEISDCVSYDKPDHGGEHSAEDKQNSANDRSYERPSWGLVEDRHQLKHVNDERFCSFDQHHVKILERSDECLLDFQEKGTLTVDVYPSPHQSQTSEYGDDSGLHKLNQSWENGFHSEASVSVDGFGERGFETFGRLPCANIDQENHQDKGEGGCRSYASHLEAEQGVHDVHVIDDKSCEEGNEKENGFSWIDGASVSSRTDDIKTESDGSKKVDTSRAHSSDEQDVCRSSSDLRRAFLHVNTSHDSSSLSELRRNSTSAVDKERLKLETEVEFLIERLQVIQRGREKLNFSVENMVKENFQLQVLEEIASQLREIRQLTEPGKAIRQVSLPPSSSKVNLKKRRCRSVPRGVDKNT</sequence>
<accession>A0A1D1Y6L2</accession>
<evidence type="ECO:0000256" key="1">
    <source>
        <dbReference type="ARBA" id="ARBA00004370"/>
    </source>
</evidence>
<dbReference type="PANTHER" id="PTHR31422:SF3">
    <property type="entry name" value="GTD-BINDING DOMAIN-CONTAINING PROTEIN"/>
    <property type="match status" value="1"/>
</dbReference>
<keyword evidence="3 7" id="KW-1133">Transmembrane helix</keyword>
<evidence type="ECO:0000259" key="8">
    <source>
        <dbReference type="PROSITE" id="PS51775"/>
    </source>
</evidence>
<protein>
    <submittedName>
        <fullName evidence="9">E3 ubiquitin-protein ligase TRIM68</fullName>
    </submittedName>
</protein>
<comment type="subcellular location">
    <subcellularLocation>
        <location evidence="1">Membrane</location>
    </subcellularLocation>
</comment>
<evidence type="ECO:0000256" key="5">
    <source>
        <dbReference type="SAM" id="Coils"/>
    </source>
</evidence>
<dbReference type="EMBL" id="GDJX01017673">
    <property type="protein sequence ID" value="JAT50263.1"/>
    <property type="molecule type" value="Transcribed_RNA"/>
</dbReference>
<feature type="region of interest" description="Disordered" evidence="6">
    <location>
        <begin position="665"/>
        <end position="693"/>
    </location>
</feature>
<reference evidence="9" key="1">
    <citation type="submission" date="2015-07" db="EMBL/GenBank/DDBJ databases">
        <title>Transcriptome Assembly of Anthurium amnicola.</title>
        <authorList>
            <person name="Suzuki J."/>
        </authorList>
    </citation>
    <scope>NUCLEOTIDE SEQUENCE</scope>
</reference>
<dbReference type="InterPro" id="IPR007656">
    <property type="entry name" value="GTD-bd"/>
</dbReference>
<keyword evidence="2 7" id="KW-0812">Transmembrane</keyword>
<proteinExistence type="predicted"/>
<feature type="region of interest" description="Disordered" evidence="6">
    <location>
        <begin position="472"/>
        <end position="502"/>
    </location>
</feature>
<evidence type="ECO:0000313" key="9">
    <source>
        <dbReference type="EMBL" id="JAT50263.1"/>
    </source>
</evidence>
<evidence type="ECO:0000256" key="6">
    <source>
        <dbReference type="SAM" id="MobiDB-lite"/>
    </source>
</evidence>
<evidence type="ECO:0000256" key="4">
    <source>
        <dbReference type="ARBA" id="ARBA00023136"/>
    </source>
</evidence>
<feature type="domain" description="GTD-binding" evidence="8">
    <location>
        <begin position="296"/>
        <end position="394"/>
    </location>
</feature>
<feature type="coiled-coil region" evidence="5">
    <location>
        <begin position="330"/>
        <end position="357"/>
    </location>
</feature>
<organism evidence="9">
    <name type="scientific">Anthurium amnicola</name>
    <dbReference type="NCBI Taxonomy" id="1678845"/>
    <lineage>
        <taxon>Eukaryota</taxon>
        <taxon>Viridiplantae</taxon>
        <taxon>Streptophyta</taxon>
        <taxon>Embryophyta</taxon>
        <taxon>Tracheophyta</taxon>
        <taxon>Spermatophyta</taxon>
        <taxon>Magnoliopsida</taxon>
        <taxon>Liliopsida</taxon>
        <taxon>Araceae</taxon>
        <taxon>Pothoideae</taxon>
        <taxon>Potheae</taxon>
        <taxon>Anthurium</taxon>
    </lineage>
</organism>
<evidence type="ECO:0000313" key="10">
    <source>
        <dbReference type="EMBL" id="JAT51440.1"/>
    </source>
</evidence>
<feature type="region of interest" description="Disordered" evidence="6">
    <location>
        <begin position="140"/>
        <end position="201"/>
    </location>
</feature>
<gene>
    <name evidence="9" type="primary">Trim68_1</name>
    <name evidence="10" type="synonym">Trim68_0</name>
    <name evidence="9" type="ORF">g.53102</name>
    <name evidence="10" type="ORF">g.53106</name>
</gene>